<evidence type="ECO:0000256" key="8">
    <source>
        <dbReference type="SAM" id="Coils"/>
    </source>
</evidence>
<evidence type="ECO:0000256" key="5">
    <source>
        <dbReference type="ARBA" id="ARBA00022692"/>
    </source>
</evidence>
<feature type="coiled-coil region" evidence="8">
    <location>
        <begin position="367"/>
        <end position="416"/>
    </location>
</feature>
<reference evidence="10 11" key="1">
    <citation type="submission" date="2016-10" db="EMBL/GenBank/DDBJ databases">
        <authorList>
            <person name="de Groot N.N."/>
        </authorList>
    </citation>
    <scope>NUCLEOTIDE SEQUENCE [LARGE SCALE GENOMIC DNA]</scope>
    <source>
        <strain evidence="10 11">DSM 25947</strain>
    </source>
</reference>
<evidence type="ECO:0000256" key="4">
    <source>
        <dbReference type="ARBA" id="ARBA00022452"/>
    </source>
</evidence>
<dbReference type="AlphaFoldDB" id="A0A1I0GX61"/>
<keyword evidence="9" id="KW-0732">Signal</keyword>
<evidence type="ECO:0000256" key="2">
    <source>
        <dbReference type="ARBA" id="ARBA00007613"/>
    </source>
</evidence>
<name>A0A1I0GX61_9BACT</name>
<dbReference type="Gene3D" id="1.20.1600.10">
    <property type="entry name" value="Outer membrane efflux proteins (OEP)"/>
    <property type="match status" value="1"/>
</dbReference>
<sequence>MRKLAIAVFVMAAATFAVQAQEALTLERALSIAETGSPDLKLSLLNLERYQKNLEAQRAALKSRFSLQVNPVNYSKQRRFDNRVSEWYTNENFETSTLFTVAQPILITDGTISLTNEFGWSSNNSSSSFTESEVFFNNLYLNLNQPLFTYNTLKLQLKELELNFENARISYAMQYLNLERNVTEFFYNVYMAQMNLSIAKDELDNTQKSYDIIKNKVEAGLAAKEEEYQAELNLATAKSTLQNNEVAFENAKDQLKLYLGMDLFEDIMILADVSVNPVPVDLDKAIENGLESRMELRQREIDVETSQFDLIRTKSQNEFRGDMNLRFGITGDNNELGNIYQNPTKSPSVGISFNIPIFDWGERKARIAAAEAAIESQELNLNEEKKQIVVDIRQVYRNILNQLNQIELAKQNERNAQLTYEINLERYENGDLTGMDLNLYQNQLSSQKVALSQALINYKIELLNLKIQSLYDFEKNEAIIPEELYVTDNQK</sequence>
<gene>
    <name evidence="10" type="ORF">SAMN05444285_12241</name>
</gene>
<dbReference type="GO" id="GO:1990281">
    <property type="term" value="C:efflux pump complex"/>
    <property type="evidence" value="ECO:0007669"/>
    <property type="project" value="TreeGrafter"/>
</dbReference>
<dbReference type="Proteomes" id="UP000181981">
    <property type="component" value="Unassembled WGS sequence"/>
</dbReference>
<accession>A0A1I0GX61</accession>
<dbReference type="Pfam" id="PF02321">
    <property type="entry name" value="OEP"/>
    <property type="match status" value="2"/>
</dbReference>
<dbReference type="InterPro" id="IPR051906">
    <property type="entry name" value="TolC-like"/>
</dbReference>
<dbReference type="InterPro" id="IPR003423">
    <property type="entry name" value="OMP_efflux"/>
</dbReference>
<dbReference type="GO" id="GO:0009279">
    <property type="term" value="C:cell outer membrane"/>
    <property type="evidence" value="ECO:0007669"/>
    <property type="project" value="UniProtKB-SubCell"/>
</dbReference>
<keyword evidence="8" id="KW-0175">Coiled coil</keyword>
<feature type="signal peptide" evidence="9">
    <location>
        <begin position="1"/>
        <end position="20"/>
    </location>
</feature>
<keyword evidence="5" id="KW-0812">Transmembrane</keyword>
<evidence type="ECO:0000256" key="9">
    <source>
        <dbReference type="SAM" id="SignalP"/>
    </source>
</evidence>
<evidence type="ECO:0000313" key="11">
    <source>
        <dbReference type="Proteomes" id="UP000181981"/>
    </source>
</evidence>
<evidence type="ECO:0000256" key="6">
    <source>
        <dbReference type="ARBA" id="ARBA00023136"/>
    </source>
</evidence>
<proteinExistence type="inferred from homology"/>
<comment type="similarity">
    <text evidence="2">Belongs to the outer membrane factor (OMF) (TC 1.B.17) family.</text>
</comment>
<dbReference type="SUPFAM" id="SSF56954">
    <property type="entry name" value="Outer membrane efflux proteins (OEP)"/>
    <property type="match status" value="1"/>
</dbReference>
<dbReference type="PANTHER" id="PTHR30026">
    <property type="entry name" value="OUTER MEMBRANE PROTEIN TOLC"/>
    <property type="match status" value="1"/>
</dbReference>
<keyword evidence="7" id="KW-0998">Cell outer membrane</keyword>
<comment type="subcellular location">
    <subcellularLocation>
        <location evidence="1">Cell outer membrane</location>
    </subcellularLocation>
</comment>
<protein>
    <submittedName>
        <fullName evidence="10">Outer membrane protein TolC</fullName>
    </submittedName>
</protein>
<keyword evidence="6" id="KW-0472">Membrane</keyword>
<evidence type="ECO:0000256" key="1">
    <source>
        <dbReference type="ARBA" id="ARBA00004442"/>
    </source>
</evidence>
<dbReference type="GO" id="GO:0015288">
    <property type="term" value="F:porin activity"/>
    <property type="evidence" value="ECO:0007669"/>
    <property type="project" value="TreeGrafter"/>
</dbReference>
<evidence type="ECO:0000256" key="7">
    <source>
        <dbReference type="ARBA" id="ARBA00023237"/>
    </source>
</evidence>
<organism evidence="10 11">
    <name type="scientific">Draconibacterium orientale</name>
    <dbReference type="NCBI Taxonomy" id="1168034"/>
    <lineage>
        <taxon>Bacteria</taxon>
        <taxon>Pseudomonadati</taxon>
        <taxon>Bacteroidota</taxon>
        <taxon>Bacteroidia</taxon>
        <taxon>Marinilabiliales</taxon>
        <taxon>Prolixibacteraceae</taxon>
        <taxon>Draconibacterium</taxon>
    </lineage>
</organism>
<evidence type="ECO:0000256" key="3">
    <source>
        <dbReference type="ARBA" id="ARBA00022448"/>
    </source>
</evidence>
<dbReference type="PANTHER" id="PTHR30026:SF20">
    <property type="entry name" value="OUTER MEMBRANE PROTEIN TOLC"/>
    <property type="match status" value="1"/>
</dbReference>
<keyword evidence="3" id="KW-0813">Transport</keyword>
<keyword evidence="4" id="KW-1134">Transmembrane beta strand</keyword>
<evidence type="ECO:0000313" key="10">
    <source>
        <dbReference type="EMBL" id="SET75831.1"/>
    </source>
</evidence>
<dbReference type="EMBL" id="FOHT01000022">
    <property type="protein sequence ID" value="SET75831.1"/>
    <property type="molecule type" value="Genomic_DNA"/>
</dbReference>
<feature type="chain" id="PRO_5010314991" evidence="9">
    <location>
        <begin position="21"/>
        <end position="491"/>
    </location>
</feature>
<dbReference type="GO" id="GO:0015562">
    <property type="term" value="F:efflux transmembrane transporter activity"/>
    <property type="evidence" value="ECO:0007669"/>
    <property type="project" value="InterPro"/>
</dbReference>